<keyword evidence="6 12" id="KW-0408">Iron</keyword>
<dbReference type="CDD" id="cd21117">
    <property type="entry name" value="Twitch_MoaA"/>
    <property type="match status" value="1"/>
</dbReference>
<dbReference type="InterPro" id="IPR013483">
    <property type="entry name" value="MoaA"/>
</dbReference>
<dbReference type="SFLD" id="SFLDG01383">
    <property type="entry name" value="cyclic_pyranopterin_phosphate"/>
    <property type="match status" value="1"/>
</dbReference>
<evidence type="ECO:0000256" key="12">
    <source>
        <dbReference type="HAMAP-Rule" id="MF_01225"/>
    </source>
</evidence>
<evidence type="ECO:0000256" key="9">
    <source>
        <dbReference type="ARBA" id="ARBA00023150"/>
    </source>
</evidence>
<protein>
    <recommendedName>
        <fullName evidence="1 12">GTP 3',8-cyclase</fullName>
        <ecNumber evidence="1 12">4.1.99.22</ecNumber>
    </recommendedName>
    <alternativeName>
        <fullName evidence="12">Molybdenum cofactor biosynthesis protein A</fullName>
    </alternativeName>
</protein>
<comment type="similarity">
    <text evidence="12">Belongs to the radical SAM superfamily. MoaA family.</text>
</comment>
<feature type="binding site" evidence="12">
    <location>
        <begin position="259"/>
        <end position="261"/>
    </location>
    <ligand>
        <name>GTP</name>
        <dbReference type="ChEBI" id="CHEBI:37565"/>
    </ligand>
</feature>
<dbReference type="SFLD" id="SFLDG01386">
    <property type="entry name" value="main_SPASM_domain-containing"/>
    <property type="match status" value="1"/>
</dbReference>
<reference evidence="14 15" key="1">
    <citation type="submission" date="2017-07" db="EMBL/GenBank/DDBJ databases">
        <title>Elstera cyanobacteriorum sp. nov., a novel bacterium isolated from cyanobacterial aggregates in a eutrophic lake.</title>
        <authorList>
            <person name="Cai H."/>
        </authorList>
    </citation>
    <scope>NUCLEOTIDE SEQUENCE [LARGE SCALE GENOMIC DNA]</scope>
    <source>
        <strain evidence="14 15">TH019</strain>
    </source>
</reference>
<dbReference type="GO" id="GO:0005525">
    <property type="term" value="F:GTP binding"/>
    <property type="evidence" value="ECO:0007669"/>
    <property type="project" value="UniProtKB-UniRule"/>
</dbReference>
<feature type="binding site" evidence="12">
    <location>
        <position position="16"/>
    </location>
    <ligand>
        <name>GTP</name>
        <dbReference type="ChEBI" id="CHEBI:37565"/>
    </ligand>
</feature>
<keyword evidence="9 12" id="KW-0501">Molybdenum cofactor biosynthesis</keyword>
<comment type="cofactor">
    <cofactor evidence="12">
        <name>[4Fe-4S] cluster</name>
        <dbReference type="ChEBI" id="CHEBI:49883"/>
    </cofactor>
    <text evidence="12">Binds 2 [4Fe-4S] clusters. Binds 1 [4Fe-4S] cluster coordinated with 3 cysteines and an exchangeable S-adenosyl-L-methionine and 1 [4Fe-4S] cluster coordinated with 3 cysteines and the GTP-derived substrate.</text>
</comment>
<feature type="binding site" evidence="12">
    <location>
        <position position="69"/>
    </location>
    <ligand>
        <name>S-adenosyl-L-methionine</name>
        <dbReference type="ChEBI" id="CHEBI:59789"/>
    </ligand>
</feature>
<dbReference type="InterPro" id="IPR050105">
    <property type="entry name" value="MoCo_biosynth_MoaA/MoaC"/>
</dbReference>
<dbReference type="UniPathway" id="UPA00344"/>
<dbReference type="SFLD" id="SFLDS00029">
    <property type="entry name" value="Radical_SAM"/>
    <property type="match status" value="1"/>
</dbReference>
<dbReference type="InterPro" id="IPR010505">
    <property type="entry name" value="MoaA_twitch"/>
</dbReference>
<dbReference type="PANTHER" id="PTHR22960">
    <property type="entry name" value="MOLYBDOPTERIN COFACTOR SYNTHESIS PROTEIN A"/>
    <property type="match status" value="1"/>
</dbReference>
<dbReference type="InterPro" id="IPR013785">
    <property type="entry name" value="Aldolase_TIM"/>
</dbReference>
<dbReference type="GO" id="GO:0061799">
    <property type="term" value="F:cyclic pyranopterin monophosphate synthase activity"/>
    <property type="evidence" value="ECO:0007669"/>
    <property type="project" value="TreeGrafter"/>
</dbReference>
<dbReference type="SUPFAM" id="SSF102114">
    <property type="entry name" value="Radical SAM enzymes"/>
    <property type="match status" value="1"/>
</dbReference>
<evidence type="ECO:0000256" key="4">
    <source>
        <dbReference type="ARBA" id="ARBA00022723"/>
    </source>
</evidence>
<dbReference type="InterPro" id="IPR000385">
    <property type="entry name" value="MoaA_NifB_PqqE_Fe-S-bd_CS"/>
</dbReference>
<keyword evidence="2 12" id="KW-0004">4Fe-4S</keyword>
<evidence type="ECO:0000259" key="13">
    <source>
        <dbReference type="PROSITE" id="PS51918"/>
    </source>
</evidence>
<comment type="subunit">
    <text evidence="12">Monomer and homodimer.</text>
</comment>
<dbReference type="Gene3D" id="3.20.20.70">
    <property type="entry name" value="Aldolase class I"/>
    <property type="match status" value="1"/>
</dbReference>
<dbReference type="HAMAP" id="MF_01225_B">
    <property type="entry name" value="MoaA_B"/>
    <property type="match status" value="1"/>
</dbReference>
<keyword evidence="10 12" id="KW-0456">Lyase</keyword>
<dbReference type="InterPro" id="IPR007197">
    <property type="entry name" value="rSAM"/>
</dbReference>
<name>A0A255XRF1_9PROT</name>
<feature type="binding site" evidence="12">
    <location>
        <position position="27"/>
    </location>
    <ligand>
        <name>[4Fe-4S] cluster</name>
        <dbReference type="ChEBI" id="CHEBI:49883"/>
        <label>1</label>
        <note>4Fe-4S-S-AdoMet</note>
    </ligand>
</feature>
<dbReference type="PROSITE" id="PS01305">
    <property type="entry name" value="MOAA_NIFB_PQQE"/>
    <property type="match status" value="1"/>
</dbReference>
<evidence type="ECO:0000256" key="10">
    <source>
        <dbReference type="ARBA" id="ARBA00023239"/>
    </source>
</evidence>
<comment type="caution">
    <text evidence="14">The sequence shown here is derived from an EMBL/GenBank/DDBJ whole genome shotgun (WGS) entry which is preliminary data.</text>
</comment>
<dbReference type="InterPro" id="IPR006638">
    <property type="entry name" value="Elp3/MiaA/NifB-like_rSAM"/>
</dbReference>
<dbReference type="Pfam" id="PF06463">
    <property type="entry name" value="Mob_synth_C"/>
    <property type="match status" value="1"/>
</dbReference>
<evidence type="ECO:0000256" key="3">
    <source>
        <dbReference type="ARBA" id="ARBA00022691"/>
    </source>
</evidence>
<dbReference type="Proteomes" id="UP000216361">
    <property type="component" value="Unassembled WGS sequence"/>
</dbReference>
<gene>
    <name evidence="12" type="primary">moaA</name>
    <name evidence="14" type="ORF">CHR90_07390</name>
</gene>
<keyword evidence="3 12" id="KW-0949">S-adenosyl-L-methionine</keyword>
<feature type="binding site" evidence="12">
    <location>
        <position position="191"/>
    </location>
    <ligand>
        <name>S-adenosyl-L-methionine</name>
        <dbReference type="ChEBI" id="CHEBI:59789"/>
    </ligand>
</feature>
<feature type="binding site" evidence="12">
    <location>
        <position position="23"/>
    </location>
    <ligand>
        <name>[4Fe-4S] cluster</name>
        <dbReference type="ChEBI" id="CHEBI:49883"/>
        <label>1</label>
        <note>4Fe-4S-S-AdoMet</note>
    </ligand>
</feature>
<dbReference type="OrthoDB" id="9763993at2"/>
<keyword evidence="5 12" id="KW-0547">Nucleotide-binding</keyword>
<evidence type="ECO:0000313" key="15">
    <source>
        <dbReference type="Proteomes" id="UP000216361"/>
    </source>
</evidence>
<feature type="binding site" evidence="12">
    <location>
        <position position="30"/>
    </location>
    <ligand>
        <name>[4Fe-4S] cluster</name>
        <dbReference type="ChEBI" id="CHEBI:49883"/>
        <label>1</label>
        <note>4Fe-4S-S-AdoMet</note>
    </ligand>
</feature>
<evidence type="ECO:0000256" key="1">
    <source>
        <dbReference type="ARBA" id="ARBA00012167"/>
    </source>
</evidence>
<accession>A0A255XRF1</accession>
<feature type="binding site" evidence="12">
    <location>
        <position position="120"/>
    </location>
    <ligand>
        <name>S-adenosyl-L-methionine</name>
        <dbReference type="ChEBI" id="CHEBI:59789"/>
    </ligand>
</feature>
<evidence type="ECO:0000313" key="14">
    <source>
        <dbReference type="EMBL" id="OYQ19548.1"/>
    </source>
</evidence>
<dbReference type="InterPro" id="IPR058240">
    <property type="entry name" value="rSAM_sf"/>
</dbReference>
<dbReference type="SMART" id="SM00729">
    <property type="entry name" value="Elp3"/>
    <property type="match status" value="1"/>
</dbReference>
<feature type="binding site" evidence="12">
    <location>
        <position position="271"/>
    </location>
    <ligand>
        <name>[4Fe-4S] cluster</name>
        <dbReference type="ChEBI" id="CHEBI:49883"/>
        <label>2</label>
        <note>4Fe-4S-substrate</note>
    </ligand>
</feature>
<dbReference type="GO" id="GO:0006777">
    <property type="term" value="P:Mo-molybdopterin cofactor biosynthetic process"/>
    <property type="evidence" value="ECO:0007669"/>
    <property type="project" value="UniProtKB-UniRule"/>
</dbReference>
<dbReference type="SFLD" id="SFLDG01067">
    <property type="entry name" value="SPASM/twitch_domain_containing"/>
    <property type="match status" value="1"/>
</dbReference>
<evidence type="ECO:0000256" key="6">
    <source>
        <dbReference type="ARBA" id="ARBA00023004"/>
    </source>
</evidence>
<comment type="catalytic activity">
    <reaction evidence="11 12">
        <text>GTP + AH2 + S-adenosyl-L-methionine = (8S)-3',8-cyclo-7,8-dihydroguanosine 5'-triphosphate + 5'-deoxyadenosine + L-methionine + A + H(+)</text>
        <dbReference type="Rhea" id="RHEA:49576"/>
        <dbReference type="ChEBI" id="CHEBI:13193"/>
        <dbReference type="ChEBI" id="CHEBI:15378"/>
        <dbReference type="ChEBI" id="CHEBI:17319"/>
        <dbReference type="ChEBI" id="CHEBI:17499"/>
        <dbReference type="ChEBI" id="CHEBI:37565"/>
        <dbReference type="ChEBI" id="CHEBI:57844"/>
        <dbReference type="ChEBI" id="CHEBI:59789"/>
        <dbReference type="ChEBI" id="CHEBI:131766"/>
        <dbReference type="EC" id="4.1.99.22"/>
    </reaction>
</comment>
<dbReference type="EC" id="4.1.99.22" evidence="1 12"/>
<dbReference type="GO" id="GO:0061798">
    <property type="term" value="F:GTP 3',8'-cyclase activity"/>
    <property type="evidence" value="ECO:0007669"/>
    <property type="project" value="UniProtKB-UniRule"/>
</dbReference>
<feature type="binding site" evidence="12">
    <location>
        <position position="29"/>
    </location>
    <ligand>
        <name>S-adenosyl-L-methionine</name>
        <dbReference type="ChEBI" id="CHEBI:59789"/>
    </ligand>
</feature>
<dbReference type="GO" id="GO:1904047">
    <property type="term" value="F:S-adenosyl-L-methionine binding"/>
    <property type="evidence" value="ECO:0007669"/>
    <property type="project" value="UniProtKB-UniRule"/>
</dbReference>
<feature type="binding site" evidence="12">
    <location>
        <position position="257"/>
    </location>
    <ligand>
        <name>[4Fe-4S] cluster</name>
        <dbReference type="ChEBI" id="CHEBI:49883"/>
        <label>2</label>
        <note>4Fe-4S-substrate</note>
    </ligand>
</feature>
<dbReference type="EMBL" id="NOXS01000031">
    <property type="protein sequence ID" value="OYQ19548.1"/>
    <property type="molecule type" value="Genomic_DNA"/>
</dbReference>
<feature type="binding site" evidence="12">
    <location>
        <position position="157"/>
    </location>
    <ligand>
        <name>GTP</name>
        <dbReference type="ChEBI" id="CHEBI:37565"/>
    </ligand>
</feature>
<proteinExistence type="inferred from homology"/>
<dbReference type="PANTHER" id="PTHR22960:SF28">
    <property type="entry name" value="GTP 3',8-CYCLASE"/>
    <property type="match status" value="1"/>
</dbReference>
<dbReference type="GO" id="GO:0051539">
    <property type="term" value="F:4 iron, 4 sulfur cluster binding"/>
    <property type="evidence" value="ECO:0007669"/>
    <property type="project" value="UniProtKB-UniRule"/>
</dbReference>
<feature type="binding site" evidence="12">
    <location>
        <position position="96"/>
    </location>
    <ligand>
        <name>GTP</name>
        <dbReference type="ChEBI" id="CHEBI:37565"/>
    </ligand>
</feature>
<dbReference type="InterPro" id="IPR040064">
    <property type="entry name" value="MoaA-like"/>
</dbReference>
<dbReference type="Pfam" id="PF04055">
    <property type="entry name" value="Radical_SAM"/>
    <property type="match status" value="1"/>
</dbReference>
<dbReference type="NCBIfam" id="TIGR02666">
    <property type="entry name" value="moaA"/>
    <property type="match status" value="1"/>
</dbReference>
<feature type="binding site" evidence="12">
    <location>
        <position position="254"/>
    </location>
    <ligand>
        <name>[4Fe-4S] cluster</name>
        <dbReference type="ChEBI" id="CHEBI:49883"/>
        <label>2</label>
        <note>4Fe-4S-substrate</note>
    </ligand>
</feature>
<organism evidence="14 15">
    <name type="scientific">Elstera cyanobacteriorum</name>
    <dbReference type="NCBI Taxonomy" id="2022747"/>
    <lineage>
        <taxon>Bacteria</taxon>
        <taxon>Pseudomonadati</taxon>
        <taxon>Pseudomonadota</taxon>
        <taxon>Alphaproteobacteria</taxon>
        <taxon>Rhodospirillales</taxon>
        <taxon>Rhodospirillaceae</taxon>
        <taxon>Elstera</taxon>
    </lineage>
</organism>
<dbReference type="PROSITE" id="PS51918">
    <property type="entry name" value="RADICAL_SAM"/>
    <property type="match status" value="1"/>
</dbReference>
<comment type="pathway">
    <text evidence="12">Cofactor biosynthesis; molybdopterin biosynthesis.</text>
</comment>
<keyword evidence="8 12" id="KW-0342">GTP-binding</keyword>
<evidence type="ECO:0000256" key="5">
    <source>
        <dbReference type="ARBA" id="ARBA00022741"/>
    </source>
</evidence>
<dbReference type="AlphaFoldDB" id="A0A255XRF1"/>
<sequence length="326" mass="36212">MPPLADRFGRTFPYLRLSVTDVCNFRCSYCLPNGWQPTGTERFLTGAEILRLVRAFAGLGTWKIRLTGGEPSVRRDLTEIIRTTAAVPGIRRIALTTNGYRLAERAESWFDAGLQAINVSIDSLDRARFRLITGHDRLVEVLAGVEACRRLGFSAVKINTVLLRGLNGDAVDDFIDFVADRDLSLRFIELMRTRDNADYFADQHLPAHRVIDRLTARGWHPLPRVEGAGPAQEFMHPDSRGRIGIIAPYAKDFCASCNRLRVSARGLLHLCLFGSGGHDLRPLLQDDTQIGALQTTLTNLLTLKRDRHYQAEGDFGTLPSLAATGG</sequence>
<dbReference type="GO" id="GO:0046872">
    <property type="term" value="F:metal ion binding"/>
    <property type="evidence" value="ECO:0007669"/>
    <property type="project" value="UniProtKB-KW"/>
</dbReference>
<evidence type="ECO:0000256" key="7">
    <source>
        <dbReference type="ARBA" id="ARBA00023014"/>
    </source>
</evidence>
<dbReference type="CDD" id="cd01335">
    <property type="entry name" value="Radical_SAM"/>
    <property type="match status" value="1"/>
</dbReference>
<feature type="domain" description="Radical SAM core" evidence="13">
    <location>
        <begin position="7"/>
        <end position="221"/>
    </location>
</feature>
<evidence type="ECO:0000256" key="8">
    <source>
        <dbReference type="ARBA" id="ARBA00023134"/>
    </source>
</evidence>
<evidence type="ECO:0000256" key="2">
    <source>
        <dbReference type="ARBA" id="ARBA00022485"/>
    </source>
</evidence>
<keyword evidence="15" id="KW-1185">Reference proteome</keyword>
<keyword evidence="4 12" id="KW-0479">Metal-binding</keyword>
<dbReference type="RefSeq" id="WP_094408653.1">
    <property type="nucleotide sequence ID" value="NZ_JAKLKX010000015.1"/>
</dbReference>
<comment type="function">
    <text evidence="12">Catalyzes the cyclization of GTP to (8S)-3',8-cyclo-7,8-dihydroguanosine 5'-triphosphate.</text>
</comment>
<keyword evidence="7 12" id="KW-0411">Iron-sulfur</keyword>
<evidence type="ECO:0000256" key="11">
    <source>
        <dbReference type="ARBA" id="ARBA00048697"/>
    </source>
</evidence>
<feature type="binding site" evidence="12">
    <location>
        <position position="65"/>
    </location>
    <ligand>
        <name>GTP</name>
        <dbReference type="ChEBI" id="CHEBI:37565"/>
    </ligand>
</feature>